<dbReference type="Gene3D" id="1.20.1270.60">
    <property type="entry name" value="Arfaptin homology (AH) domain/BAR domain"/>
    <property type="match status" value="1"/>
</dbReference>
<dbReference type="AlphaFoldDB" id="A0AA36FDJ4"/>
<protein>
    <recommendedName>
        <fullName evidence="4">Protein FAM92A</fullName>
    </recommendedName>
</protein>
<evidence type="ECO:0000313" key="2">
    <source>
        <dbReference type="EMBL" id="CAI9735111.1"/>
    </source>
</evidence>
<dbReference type="InterPro" id="IPR009602">
    <property type="entry name" value="CBAR/FAM92"/>
</dbReference>
<keyword evidence="3" id="KW-1185">Reference proteome</keyword>
<evidence type="ECO:0000256" key="1">
    <source>
        <dbReference type="SAM" id="MobiDB-lite"/>
    </source>
</evidence>
<dbReference type="GO" id="GO:0036064">
    <property type="term" value="C:ciliary basal body"/>
    <property type="evidence" value="ECO:0007669"/>
    <property type="project" value="TreeGrafter"/>
</dbReference>
<dbReference type="Pfam" id="PF06730">
    <property type="entry name" value="FAM92"/>
    <property type="match status" value="1"/>
</dbReference>
<dbReference type="Proteomes" id="UP001162480">
    <property type="component" value="Chromosome 17"/>
</dbReference>
<reference evidence="2" key="1">
    <citation type="submission" date="2023-08" db="EMBL/GenBank/DDBJ databases">
        <authorList>
            <person name="Alioto T."/>
            <person name="Alioto T."/>
            <person name="Gomez Garrido J."/>
        </authorList>
    </citation>
    <scope>NUCLEOTIDE SEQUENCE</scope>
</reference>
<dbReference type="SUPFAM" id="SSF103657">
    <property type="entry name" value="BAR/IMD domain-like"/>
    <property type="match status" value="1"/>
</dbReference>
<feature type="region of interest" description="Disordered" evidence="1">
    <location>
        <begin position="247"/>
        <end position="266"/>
    </location>
</feature>
<evidence type="ECO:0000313" key="3">
    <source>
        <dbReference type="Proteomes" id="UP001162480"/>
    </source>
</evidence>
<gene>
    <name evidence="2" type="ORF">OCTVUL_1B017171</name>
</gene>
<dbReference type="GO" id="GO:0060271">
    <property type="term" value="P:cilium assembly"/>
    <property type="evidence" value="ECO:0007669"/>
    <property type="project" value="TreeGrafter"/>
</dbReference>
<dbReference type="GO" id="GO:0035869">
    <property type="term" value="C:ciliary transition zone"/>
    <property type="evidence" value="ECO:0007669"/>
    <property type="project" value="TreeGrafter"/>
</dbReference>
<organism evidence="2 3">
    <name type="scientific">Octopus vulgaris</name>
    <name type="common">Common octopus</name>
    <dbReference type="NCBI Taxonomy" id="6645"/>
    <lineage>
        <taxon>Eukaryota</taxon>
        <taxon>Metazoa</taxon>
        <taxon>Spiralia</taxon>
        <taxon>Lophotrochozoa</taxon>
        <taxon>Mollusca</taxon>
        <taxon>Cephalopoda</taxon>
        <taxon>Coleoidea</taxon>
        <taxon>Octopodiformes</taxon>
        <taxon>Octopoda</taxon>
        <taxon>Incirrata</taxon>
        <taxon>Octopodidae</taxon>
        <taxon>Octopus</taxon>
    </lineage>
</organism>
<evidence type="ECO:0008006" key="4">
    <source>
        <dbReference type="Google" id="ProtNLM"/>
    </source>
</evidence>
<dbReference type="PANTHER" id="PTHR21223:SF2">
    <property type="entry name" value="CBY1-INTERACTING BAR DOMAIN-CONTAINING PROTEIN HOMOLOG"/>
    <property type="match status" value="1"/>
</dbReference>
<dbReference type="EMBL" id="OX597830">
    <property type="protein sequence ID" value="CAI9735111.1"/>
    <property type="molecule type" value="Genomic_DNA"/>
</dbReference>
<proteinExistence type="predicted"/>
<dbReference type="InterPro" id="IPR027267">
    <property type="entry name" value="AH/BAR_dom_sf"/>
</dbReference>
<accession>A0AA36FDJ4</accession>
<sequence>MNRSGAEITSSPFTSKFVQDRLAHVEKNFGDLCVSFNSYTRKTARIRDKGDEISQLIVKYVDKETLNPSSKKCLTTFAENLSTIQDYRQAEVQRLDANVLRLLSDYGPKCKQKKNELKTSFAAQEREGKKRQEMNKLLLRSPTNQHQIVSSKAKSDYAKASVEATRCSKVLEKEMDAFELQKLTDMKKVLLNFVRTEMTFHCKALELYTICFQNLSDINVEEDLDEFRKHIHPPTFTSRMEIAQKASIESSPRISKPDSGSLGKIPQTMSSVMSQKTREFSYKFLFNCGRLRRNEQLAPKRNSTDESDYSSMLEENGKYFGIFQDVRNPTQSSRSDAEIKYDSAMAENLAFCEENKIDEISRKTFNWLCIYGIRKAICNCYNEIPGDIPVDHKKRVSKGNKI</sequence>
<name>A0AA36FDJ4_OCTVU</name>
<dbReference type="PANTHER" id="PTHR21223">
    <property type="entry name" value="CBY1-INTERACTING BAR DOMAIN-CONTAINING PROTEIN HOMOLOG"/>
    <property type="match status" value="1"/>
</dbReference>